<accession>A0A4Z2JC96</accession>
<dbReference type="EMBL" id="SRLO01000008">
    <property type="protein sequence ID" value="TNN87826.1"/>
    <property type="molecule type" value="Genomic_DNA"/>
</dbReference>
<name>A0A4Z2JC96_9TELE</name>
<proteinExistence type="predicted"/>
<dbReference type="Proteomes" id="UP000314294">
    <property type="component" value="Unassembled WGS sequence"/>
</dbReference>
<dbReference type="AlphaFoldDB" id="A0A4Z2JC96"/>
<feature type="compositionally biased region" description="Polar residues" evidence="1">
    <location>
        <begin position="50"/>
        <end position="59"/>
    </location>
</feature>
<gene>
    <name evidence="2" type="ORF">EYF80_001790</name>
</gene>
<evidence type="ECO:0000313" key="2">
    <source>
        <dbReference type="EMBL" id="TNN87826.1"/>
    </source>
</evidence>
<comment type="caution">
    <text evidence="2">The sequence shown here is derived from an EMBL/GenBank/DDBJ whole genome shotgun (WGS) entry which is preliminary data.</text>
</comment>
<evidence type="ECO:0000256" key="1">
    <source>
        <dbReference type="SAM" id="MobiDB-lite"/>
    </source>
</evidence>
<organism evidence="2 3">
    <name type="scientific">Liparis tanakae</name>
    <name type="common">Tanaka's snailfish</name>
    <dbReference type="NCBI Taxonomy" id="230148"/>
    <lineage>
        <taxon>Eukaryota</taxon>
        <taxon>Metazoa</taxon>
        <taxon>Chordata</taxon>
        <taxon>Craniata</taxon>
        <taxon>Vertebrata</taxon>
        <taxon>Euteleostomi</taxon>
        <taxon>Actinopterygii</taxon>
        <taxon>Neopterygii</taxon>
        <taxon>Teleostei</taxon>
        <taxon>Neoteleostei</taxon>
        <taxon>Acanthomorphata</taxon>
        <taxon>Eupercaria</taxon>
        <taxon>Perciformes</taxon>
        <taxon>Cottioidei</taxon>
        <taxon>Cottales</taxon>
        <taxon>Liparidae</taxon>
        <taxon>Liparis</taxon>
    </lineage>
</organism>
<keyword evidence="3" id="KW-1185">Reference proteome</keyword>
<sequence>MMWLSPQSLERRGKQRRAGISSPGGPFCMGAQGKPWSPGCDKGTGGEINPSRQNYASQRSKNDPLAAQLTRQLKLGIDAGLQDSQKMHRERSMAQSWIKHSQPLKGERAASVVVEESEKVITITEGAFRRLTLKGHPPRLHVLLQVRQDVRHSHLLRNKNYHLHDQQQDPA</sequence>
<feature type="region of interest" description="Disordered" evidence="1">
    <location>
        <begin position="1"/>
        <end position="63"/>
    </location>
</feature>
<evidence type="ECO:0000313" key="3">
    <source>
        <dbReference type="Proteomes" id="UP000314294"/>
    </source>
</evidence>
<reference evidence="2 3" key="1">
    <citation type="submission" date="2019-03" db="EMBL/GenBank/DDBJ databases">
        <title>First draft genome of Liparis tanakae, snailfish: a comprehensive survey of snailfish specific genes.</title>
        <authorList>
            <person name="Kim W."/>
            <person name="Song I."/>
            <person name="Jeong J.-H."/>
            <person name="Kim D."/>
            <person name="Kim S."/>
            <person name="Ryu S."/>
            <person name="Song J.Y."/>
            <person name="Lee S.K."/>
        </authorList>
    </citation>
    <scope>NUCLEOTIDE SEQUENCE [LARGE SCALE GENOMIC DNA]</scope>
    <source>
        <tissue evidence="2">Muscle</tissue>
    </source>
</reference>
<protein>
    <submittedName>
        <fullName evidence="2">Uncharacterized protein</fullName>
    </submittedName>
</protein>